<dbReference type="Proteomes" id="UP000017651">
    <property type="component" value="Segment"/>
</dbReference>
<keyword evidence="3" id="KW-1185">Reference proteome</keyword>
<dbReference type="EMBL" id="KF669650">
    <property type="protein sequence ID" value="AGY47155.1"/>
    <property type="molecule type" value="Genomic_DNA"/>
</dbReference>
<proteinExistence type="predicted"/>
<dbReference type="KEGG" id="vg:18506566"/>
<sequence>MIAMLIRNRVSGQVSDKIDPSFLTHPHFKDILEEVPDGTKSYVEGMFRQPEVEPEADTPAPTPVTVKKSEKN</sequence>
<accession>U5PT87</accession>
<name>U5PT87_9CAUD</name>
<protein>
    <submittedName>
        <fullName evidence="2">Uncharacterized protein</fullName>
    </submittedName>
</protein>
<evidence type="ECO:0000313" key="2">
    <source>
        <dbReference type="EMBL" id="AGY47155.1"/>
    </source>
</evidence>
<dbReference type="RefSeq" id="YP_009004258.1">
    <property type="nucleotide sequence ID" value="NC_023549.1"/>
</dbReference>
<reference evidence="2 3" key="1">
    <citation type="journal article" date="2013" name="Genome Announc.">
        <title>Complete Genome of Clavibacter michiganensis subsp. sepedonicusis Siphophage CN1A.</title>
        <authorList>
            <person name="Kongari R.R."/>
            <person name="Yao G.W."/>
            <person name="Chamakura K.R."/>
            <person name="Kuty Everett G.F."/>
        </authorList>
    </citation>
    <scope>NUCLEOTIDE SEQUENCE [LARGE SCALE GENOMIC DNA]</scope>
</reference>
<organism evidence="2 3">
    <name type="scientific">Clavibacter phage CN1A</name>
    <dbReference type="NCBI Taxonomy" id="1406793"/>
    <lineage>
        <taxon>Viruses</taxon>
        <taxon>Duplodnaviria</taxon>
        <taxon>Heunggongvirae</taxon>
        <taxon>Uroviricota</taxon>
        <taxon>Caudoviricetes</taxon>
        <taxon>Cinunavirus</taxon>
        <taxon>Cinunavirus CN1A</taxon>
    </lineage>
</organism>
<evidence type="ECO:0000313" key="3">
    <source>
        <dbReference type="Proteomes" id="UP000017651"/>
    </source>
</evidence>
<dbReference type="GeneID" id="18506566"/>
<dbReference type="OrthoDB" id="41578at10239"/>
<evidence type="ECO:0000256" key="1">
    <source>
        <dbReference type="SAM" id="MobiDB-lite"/>
    </source>
</evidence>
<gene>
    <name evidence="2" type="ORF">CN1A_46</name>
</gene>
<feature type="region of interest" description="Disordered" evidence="1">
    <location>
        <begin position="49"/>
        <end position="72"/>
    </location>
</feature>